<sequence length="51" mass="5975">MVERLPPPPPLPILPPPKRVMDVTYEEENFWDRKIKPLSPGNGNWKKTLDH</sequence>
<accession>A0A8S2YD77</accession>
<dbReference type="AlphaFoldDB" id="A0A8S2YD77"/>
<comment type="caution">
    <text evidence="1">The sequence shown here is derived from an EMBL/GenBank/DDBJ whole genome shotgun (WGS) entry which is preliminary data.</text>
</comment>
<dbReference type="EMBL" id="CAJOBH010086334">
    <property type="protein sequence ID" value="CAF4542688.1"/>
    <property type="molecule type" value="Genomic_DNA"/>
</dbReference>
<proteinExistence type="predicted"/>
<dbReference type="Proteomes" id="UP000681967">
    <property type="component" value="Unassembled WGS sequence"/>
</dbReference>
<reference evidence="1" key="1">
    <citation type="submission" date="2021-02" db="EMBL/GenBank/DDBJ databases">
        <authorList>
            <person name="Nowell W R."/>
        </authorList>
    </citation>
    <scope>NUCLEOTIDE SEQUENCE</scope>
</reference>
<feature type="non-terminal residue" evidence="1">
    <location>
        <position position="1"/>
    </location>
</feature>
<evidence type="ECO:0000313" key="1">
    <source>
        <dbReference type="EMBL" id="CAF4542688.1"/>
    </source>
</evidence>
<organism evidence="1 2">
    <name type="scientific">Rotaria magnacalcarata</name>
    <dbReference type="NCBI Taxonomy" id="392030"/>
    <lineage>
        <taxon>Eukaryota</taxon>
        <taxon>Metazoa</taxon>
        <taxon>Spiralia</taxon>
        <taxon>Gnathifera</taxon>
        <taxon>Rotifera</taxon>
        <taxon>Eurotatoria</taxon>
        <taxon>Bdelloidea</taxon>
        <taxon>Philodinida</taxon>
        <taxon>Philodinidae</taxon>
        <taxon>Rotaria</taxon>
    </lineage>
</organism>
<evidence type="ECO:0000313" key="2">
    <source>
        <dbReference type="Proteomes" id="UP000681967"/>
    </source>
</evidence>
<protein>
    <submittedName>
        <fullName evidence="1">Uncharacterized protein</fullName>
    </submittedName>
</protein>
<gene>
    <name evidence="1" type="ORF">BYL167_LOCUS37770</name>
</gene>
<name>A0A8S2YD77_9BILA</name>